<dbReference type="InterPro" id="IPR016024">
    <property type="entry name" value="ARM-type_fold"/>
</dbReference>
<evidence type="ECO:0000313" key="9">
    <source>
        <dbReference type="EMBL" id="KAF0684638.1"/>
    </source>
</evidence>
<evidence type="ECO:0000256" key="5">
    <source>
        <dbReference type="ARBA" id="ARBA00023242"/>
    </source>
</evidence>
<keyword evidence="3" id="KW-0158">Chromosome</keyword>
<dbReference type="EMBL" id="CAADRA010007294">
    <property type="protein sequence ID" value="VFU00041.1"/>
    <property type="molecule type" value="Genomic_DNA"/>
</dbReference>
<dbReference type="Proteomes" id="UP000332933">
    <property type="component" value="Unassembled WGS sequence"/>
</dbReference>
<evidence type="ECO:0000313" key="10">
    <source>
        <dbReference type="EMBL" id="VFU00041.1"/>
    </source>
</evidence>
<feature type="compositionally biased region" description="Basic and acidic residues" evidence="7">
    <location>
        <begin position="11"/>
        <end position="23"/>
    </location>
</feature>
<keyword evidence="6" id="KW-0131">Cell cycle</keyword>
<organism evidence="10 11">
    <name type="scientific">Aphanomyces stellatus</name>
    <dbReference type="NCBI Taxonomy" id="120398"/>
    <lineage>
        <taxon>Eukaryota</taxon>
        <taxon>Sar</taxon>
        <taxon>Stramenopiles</taxon>
        <taxon>Oomycota</taxon>
        <taxon>Saprolegniomycetes</taxon>
        <taxon>Saprolegniales</taxon>
        <taxon>Verrucalvaceae</taxon>
        <taxon>Aphanomyces</taxon>
    </lineage>
</organism>
<dbReference type="GO" id="GO:0000723">
    <property type="term" value="P:telomere maintenance"/>
    <property type="evidence" value="ECO:0007669"/>
    <property type="project" value="TreeGrafter"/>
</dbReference>
<gene>
    <name evidence="10" type="primary">Aste57867_23395</name>
    <name evidence="9" type="ORF">As57867_023324</name>
    <name evidence="10" type="ORF">ASTE57867_23395</name>
</gene>
<evidence type="ECO:0000256" key="6">
    <source>
        <dbReference type="ARBA" id="ARBA00023306"/>
    </source>
</evidence>
<proteinExistence type="predicted"/>
<dbReference type="InterPro" id="IPR011989">
    <property type="entry name" value="ARM-like"/>
</dbReference>
<sequence>MEAWTAVSKALNERGPAESSKESDLDFRMEAYLKLNELVEEPDTAPRLRALSSVLPNILCAFQADLRNSDSPLMPVCLRAVSYFIYHEHIARMFPQDAVQSTIDSIIDILNTTNDQTIYLLCLWSLTKQNFDEDLHKLVPRLIEVFCQACINDFHSRKIQLHALYGMHTILAKHPKRMLARDMLKKWCHVVSRGLASSDKQTRDASRKIFQEMCKFPIDDPDIVTTCIEMYALPAMTNHMQLNRPIEAIHIWGFVIVFLRDKLSKDDKLLNSVCTVPEVMMDHADSRVRLLTIQHWRSVVGIYRRDAAEDVSDPQNFWLFRQSRVGYVMRPLLKCFQSEPFEIVLSACRVTWHYIISAAVKDFNAFCQASVLTVKFCKSLVPRWKQWWEIIVTQCTLALLGRIEMSEVGENGFPGVHPNLIESTLRLVARIWIVDDDQSETCKSYTNGTEIGSSRFDTLSISNTPLPPSMNMIQFEPLFAKKSVAMFVVFQSALNFVATLLEKNNQFNGCGDIALSVWCGICYRLQSFLRENECEENVEIRKMFRRLMTKCYFFMLGCQQPQQYKTGSQNPDPSVLFESTLHCRIGLIEVVLGKLDRACFQDAVTQSTTQLLPALMQKSESIEKAFAIDADWLRASVFTEECRGHVLGCASYCTFLELLKESKSPTSGGLKKLLLPVGQIFYQLSSVDIPVDVKGTLVRASQVLQAVDMSIEKNESQFEKLFKDMWDLSGKKTEAESSDASIVSPWLMEKDMRSLVKKSQAIRPELVDCKELFSSIKHHFPPSFRQLHISYKIKTIGDLSAKSLSEISALPFGDSVSIVNKALDEFVGRRERLNTIANKSPMKRKLPFSSPQQPILPFTSSLQIIVASPNRKMKSAMRNLSKEVAAAGDDGASKPAENVKFSVERSDGTMRVIRPGEDSQQTETEETKDETFDVESKKVVWVRKMASHIERGAFYWDKVYDGGSLEQDEHTKVISELSRAYTSMSRVARQVGTWLQPSIGSLDSSKASI</sequence>
<keyword evidence="5" id="KW-0539">Nucleus</keyword>
<evidence type="ECO:0000256" key="3">
    <source>
        <dbReference type="ARBA" id="ARBA00022454"/>
    </source>
</evidence>
<feature type="region of interest" description="Disordered" evidence="7">
    <location>
        <begin position="1"/>
        <end position="23"/>
    </location>
</feature>
<evidence type="ECO:0000313" key="11">
    <source>
        <dbReference type="Proteomes" id="UP000332933"/>
    </source>
</evidence>
<evidence type="ECO:0000256" key="4">
    <source>
        <dbReference type="ARBA" id="ARBA00022895"/>
    </source>
</evidence>
<dbReference type="Gene3D" id="1.25.10.10">
    <property type="entry name" value="Leucine-rich Repeat Variant"/>
    <property type="match status" value="1"/>
</dbReference>
<evidence type="ECO:0000256" key="7">
    <source>
        <dbReference type="SAM" id="MobiDB-lite"/>
    </source>
</evidence>
<dbReference type="Pfam" id="PF12231">
    <property type="entry name" value="Rif1_N"/>
    <property type="match status" value="1"/>
</dbReference>
<dbReference type="GO" id="GO:0000781">
    <property type="term" value="C:chromosome, telomeric region"/>
    <property type="evidence" value="ECO:0007669"/>
    <property type="project" value="UniProtKB-SubCell"/>
</dbReference>
<name>A0A485LMN1_9STRA</name>
<reference evidence="9" key="2">
    <citation type="submission" date="2019-06" db="EMBL/GenBank/DDBJ databases">
        <title>Genomics analysis of Aphanomyces spp. identifies a new class of oomycete effector associated with host adaptation.</title>
        <authorList>
            <person name="Gaulin E."/>
        </authorList>
    </citation>
    <scope>NUCLEOTIDE SEQUENCE</scope>
    <source>
        <strain evidence="9">CBS 578.67</strain>
    </source>
</reference>
<keyword evidence="4" id="KW-0779">Telomere</keyword>
<protein>
    <submittedName>
        <fullName evidence="10">Aste57867_23395 protein</fullName>
    </submittedName>
</protein>
<evidence type="ECO:0000256" key="2">
    <source>
        <dbReference type="ARBA" id="ARBA00004574"/>
    </source>
</evidence>
<reference evidence="10 11" key="1">
    <citation type="submission" date="2019-03" db="EMBL/GenBank/DDBJ databases">
        <authorList>
            <person name="Gaulin E."/>
            <person name="Dumas B."/>
        </authorList>
    </citation>
    <scope>NUCLEOTIDE SEQUENCE [LARGE SCALE GENOMIC DNA]</scope>
    <source>
        <strain evidence="10">CBS 568.67</strain>
    </source>
</reference>
<dbReference type="OrthoDB" id="5399929at2759"/>
<dbReference type="InterPro" id="IPR022031">
    <property type="entry name" value="Rif1_N"/>
</dbReference>
<dbReference type="PANTHER" id="PTHR22928">
    <property type="entry name" value="TELOMERE-ASSOCIATED PROTEIN RIF1"/>
    <property type="match status" value="1"/>
</dbReference>
<evidence type="ECO:0000259" key="8">
    <source>
        <dbReference type="Pfam" id="PF12231"/>
    </source>
</evidence>
<feature type="domain" description="Telomere-associated protein Rif1 N-terminal" evidence="8">
    <location>
        <begin position="22"/>
        <end position="359"/>
    </location>
</feature>
<evidence type="ECO:0000256" key="1">
    <source>
        <dbReference type="ARBA" id="ARBA00004123"/>
    </source>
</evidence>
<dbReference type="GO" id="GO:0005634">
    <property type="term" value="C:nucleus"/>
    <property type="evidence" value="ECO:0007669"/>
    <property type="project" value="UniProtKB-SubCell"/>
</dbReference>
<dbReference type="SUPFAM" id="SSF48371">
    <property type="entry name" value="ARM repeat"/>
    <property type="match status" value="1"/>
</dbReference>
<keyword evidence="11" id="KW-1185">Reference proteome</keyword>
<comment type="subcellular location">
    <subcellularLocation>
        <location evidence="2">Chromosome</location>
        <location evidence="2">Telomere</location>
    </subcellularLocation>
    <subcellularLocation>
        <location evidence="1">Nucleus</location>
    </subcellularLocation>
</comment>
<accession>A0A485LMN1</accession>
<dbReference type="PANTHER" id="PTHR22928:SF3">
    <property type="entry name" value="TELOMERE-ASSOCIATED PROTEIN RIF1"/>
    <property type="match status" value="1"/>
</dbReference>
<dbReference type="EMBL" id="VJMH01007268">
    <property type="protein sequence ID" value="KAF0684638.1"/>
    <property type="molecule type" value="Genomic_DNA"/>
</dbReference>
<dbReference type="AlphaFoldDB" id="A0A485LMN1"/>